<dbReference type="AlphaFoldDB" id="A0A2P7BV85"/>
<accession>A0A2P7BV85</accession>
<comment type="caution">
    <text evidence="1">The sequence shown here is derived from an EMBL/GenBank/DDBJ whole genome shotgun (WGS) entry which is preliminary data.</text>
</comment>
<organism evidence="1 2">
    <name type="scientific">Phyllobacterium brassicacearum</name>
    <dbReference type="NCBI Taxonomy" id="314235"/>
    <lineage>
        <taxon>Bacteria</taxon>
        <taxon>Pseudomonadati</taxon>
        <taxon>Pseudomonadota</taxon>
        <taxon>Alphaproteobacteria</taxon>
        <taxon>Hyphomicrobiales</taxon>
        <taxon>Phyllobacteriaceae</taxon>
        <taxon>Phyllobacterium</taxon>
    </lineage>
</organism>
<proteinExistence type="predicted"/>
<protein>
    <submittedName>
        <fullName evidence="1">Uncharacterized protein</fullName>
    </submittedName>
</protein>
<reference evidence="2" key="1">
    <citation type="submission" date="2017-11" db="EMBL/GenBank/DDBJ databases">
        <authorList>
            <person name="Kuznetsova I."/>
            <person name="Sazanova A."/>
            <person name="Chirak E."/>
            <person name="Safronova V."/>
            <person name="Willems A."/>
        </authorList>
    </citation>
    <scope>NUCLEOTIDE SEQUENCE [LARGE SCALE GENOMIC DNA]</scope>
    <source>
        <strain evidence="2">STM 196</strain>
    </source>
</reference>
<dbReference type="OrthoDB" id="7055571at2"/>
<name>A0A2P7BV85_9HYPH</name>
<dbReference type="EMBL" id="PGGO01000002">
    <property type="protein sequence ID" value="PSH70378.1"/>
    <property type="molecule type" value="Genomic_DNA"/>
</dbReference>
<evidence type="ECO:0000313" key="1">
    <source>
        <dbReference type="EMBL" id="PSH70378.1"/>
    </source>
</evidence>
<sequence>MSHGEAPPETPVDILQQDRDRYAAPVDPDIEIVGVDPEESRGILCGGRRLLDAGVATNFEKRELAAQDVTAIENADLIISTGCVGYVTEISLELLDPDNGTWMAHCSGAGNIEATFFRYHRPGDAPDLVDRAP</sequence>
<dbReference type="Proteomes" id="UP000241444">
    <property type="component" value="Unassembled WGS sequence"/>
</dbReference>
<keyword evidence="2" id="KW-1185">Reference proteome</keyword>
<gene>
    <name evidence="1" type="ORF">CU102_04730</name>
</gene>
<dbReference type="RefSeq" id="WP_106709853.1">
    <property type="nucleotide sequence ID" value="NZ_PGGO01000002.1"/>
</dbReference>
<evidence type="ECO:0000313" key="2">
    <source>
        <dbReference type="Proteomes" id="UP000241444"/>
    </source>
</evidence>